<feature type="transmembrane region" description="Helical" evidence="10">
    <location>
        <begin position="98"/>
        <end position="116"/>
    </location>
</feature>
<evidence type="ECO:0000259" key="11">
    <source>
        <dbReference type="Pfam" id="PF02096"/>
    </source>
</evidence>
<dbReference type="NCBIfam" id="TIGR03592">
    <property type="entry name" value="yidC_oxa1_cterm"/>
    <property type="match status" value="1"/>
</dbReference>
<dbReference type="GO" id="GO:0005886">
    <property type="term" value="C:plasma membrane"/>
    <property type="evidence" value="ECO:0007669"/>
    <property type="project" value="UniProtKB-SubCell"/>
</dbReference>
<dbReference type="InterPro" id="IPR028055">
    <property type="entry name" value="YidC/Oxa/ALB_C"/>
</dbReference>
<evidence type="ECO:0000256" key="9">
    <source>
        <dbReference type="RuleBase" id="RU003945"/>
    </source>
</evidence>
<evidence type="ECO:0000256" key="6">
    <source>
        <dbReference type="ARBA" id="ARBA00022989"/>
    </source>
</evidence>
<dbReference type="PANTHER" id="PTHR12428:SF65">
    <property type="entry name" value="CYTOCHROME C OXIDASE ASSEMBLY PROTEIN COX18, MITOCHONDRIAL"/>
    <property type="match status" value="1"/>
</dbReference>
<reference evidence="13" key="1">
    <citation type="submission" date="2017-09" db="EMBL/GenBank/DDBJ databases">
        <title>Depth-based differentiation of microbial function through sediment-hosted aquifers and enrichment of novel symbionts in the deep terrestrial subsurface.</title>
        <authorList>
            <person name="Probst A.J."/>
            <person name="Ladd B."/>
            <person name="Jarett J.K."/>
            <person name="Geller-Mcgrath D.E."/>
            <person name="Sieber C.M.K."/>
            <person name="Emerson J.B."/>
            <person name="Anantharaman K."/>
            <person name="Thomas B.C."/>
            <person name="Malmstrom R."/>
            <person name="Stieglmeier M."/>
            <person name="Klingl A."/>
            <person name="Woyke T."/>
            <person name="Ryan C.M."/>
            <person name="Banfield J.F."/>
        </authorList>
    </citation>
    <scope>NUCLEOTIDE SEQUENCE [LARGE SCALE GENOMIC DNA]</scope>
</reference>
<keyword evidence="6 10" id="KW-1133">Transmembrane helix</keyword>
<feature type="transmembrane region" description="Helical" evidence="10">
    <location>
        <begin position="24"/>
        <end position="44"/>
    </location>
</feature>
<dbReference type="AlphaFoldDB" id="A0A2M7D6N9"/>
<keyword evidence="5" id="KW-0653">Protein transport</keyword>
<evidence type="ECO:0000256" key="4">
    <source>
        <dbReference type="ARBA" id="ARBA00022692"/>
    </source>
</evidence>
<dbReference type="Proteomes" id="UP000229247">
    <property type="component" value="Unassembled WGS sequence"/>
</dbReference>
<evidence type="ECO:0000313" key="13">
    <source>
        <dbReference type="Proteomes" id="UP000229247"/>
    </source>
</evidence>
<evidence type="ECO:0000256" key="7">
    <source>
        <dbReference type="ARBA" id="ARBA00023136"/>
    </source>
</evidence>
<dbReference type="EMBL" id="PEUE01000025">
    <property type="protein sequence ID" value="PIV38660.1"/>
    <property type="molecule type" value="Genomic_DNA"/>
</dbReference>
<name>A0A2M7D6N9_9BACT</name>
<dbReference type="InterPro" id="IPR001708">
    <property type="entry name" value="YidC/ALB3/OXA1/COX18"/>
</dbReference>
<dbReference type="GO" id="GO:0032977">
    <property type="term" value="F:membrane insertase activity"/>
    <property type="evidence" value="ECO:0007669"/>
    <property type="project" value="InterPro"/>
</dbReference>
<evidence type="ECO:0000313" key="12">
    <source>
        <dbReference type="EMBL" id="PIV38660.1"/>
    </source>
</evidence>
<keyword evidence="4 9" id="KW-0812">Transmembrane</keyword>
<organism evidence="12 13">
    <name type="scientific">Candidatus Portnoybacteria bacterium CG02_land_8_20_14_3_00_45_8</name>
    <dbReference type="NCBI Taxonomy" id="1974807"/>
    <lineage>
        <taxon>Bacteria</taxon>
        <taxon>Candidatus Portnoyibacteriota</taxon>
    </lineage>
</organism>
<accession>A0A2M7D6N9</accession>
<comment type="similarity">
    <text evidence="9">Belongs to the OXA1/ALB3/YidC family.</text>
</comment>
<feature type="transmembrane region" description="Helical" evidence="10">
    <location>
        <begin position="141"/>
        <end position="164"/>
    </location>
</feature>
<dbReference type="Pfam" id="PF02096">
    <property type="entry name" value="60KD_IMP"/>
    <property type="match status" value="1"/>
</dbReference>
<evidence type="ECO:0000256" key="5">
    <source>
        <dbReference type="ARBA" id="ARBA00022927"/>
    </source>
</evidence>
<evidence type="ECO:0000256" key="8">
    <source>
        <dbReference type="ARBA" id="ARBA00023186"/>
    </source>
</evidence>
<keyword evidence="8" id="KW-0143">Chaperone</keyword>
<dbReference type="PANTHER" id="PTHR12428">
    <property type="entry name" value="OXA1"/>
    <property type="match status" value="1"/>
</dbReference>
<feature type="transmembrane region" description="Helical" evidence="10">
    <location>
        <begin position="211"/>
        <end position="228"/>
    </location>
</feature>
<dbReference type="CDD" id="cd20070">
    <property type="entry name" value="5TM_YidC_Alb3"/>
    <property type="match status" value="1"/>
</dbReference>
<evidence type="ECO:0000256" key="10">
    <source>
        <dbReference type="SAM" id="Phobius"/>
    </source>
</evidence>
<evidence type="ECO:0000256" key="1">
    <source>
        <dbReference type="ARBA" id="ARBA00004651"/>
    </source>
</evidence>
<dbReference type="GO" id="GO:0051205">
    <property type="term" value="P:protein insertion into membrane"/>
    <property type="evidence" value="ECO:0007669"/>
    <property type="project" value="TreeGrafter"/>
</dbReference>
<sequence>MTWLFNEFLYRPLFNGLIFLYNNFAWHDFGIAIILLTILIRLALFPLNQKAIKSQKALSELAPQIKAVQGEHQGDKVKQSQALMELYKKNSINPASGCLPLLIQLPILIALYRVFWNGLKPESLNVLYSFISRPAQINPMFLGWLDLAKSNYVMAILAGVFTFWQSKMMTNIQPSAGGSSDMATAMSKQMMYLMPIMTIFIAWRLPAGLTLYWAAVTLLGIGQQYLVMRKKNAK</sequence>
<evidence type="ECO:0000256" key="3">
    <source>
        <dbReference type="ARBA" id="ARBA00022475"/>
    </source>
</evidence>
<dbReference type="InterPro" id="IPR047196">
    <property type="entry name" value="YidC_ALB_C"/>
</dbReference>
<protein>
    <recommendedName>
        <fullName evidence="11">Membrane insertase YidC/Oxa/ALB C-terminal domain-containing protein</fullName>
    </recommendedName>
</protein>
<keyword evidence="7 10" id="KW-0472">Membrane</keyword>
<dbReference type="GO" id="GO:0015031">
    <property type="term" value="P:protein transport"/>
    <property type="evidence" value="ECO:0007669"/>
    <property type="project" value="UniProtKB-KW"/>
</dbReference>
<gene>
    <name evidence="12" type="ORF">COS30_00895</name>
</gene>
<comment type="subcellular location">
    <subcellularLocation>
        <location evidence="1">Cell membrane</location>
        <topology evidence="1">Multi-pass membrane protein</topology>
    </subcellularLocation>
    <subcellularLocation>
        <location evidence="9">Membrane</location>
        <topology evidence="9">Multi-pass membrane protein</topology>
    </subcellularLocation>
</comment>
<proteinExistence type="inferred from homology"/>
<evidence type="ECO:0000256" key="2">
    <source>
        <dbReference type="ARBA" id="ARBA00022448"/>
    </source>
</evidence>
<keyword evidence="2" id="KW-0813">Transport</keyword>
<feature type="domain" description="Membrane insertase YidC/Oxa/ALB C-terminal" evidence="11">
    <location>
        <begin position="29"/>
        <end position="229"/>
    </location>
</feature>
<keyword evidence="3" id="KW-1003">Cell membrane</keyword>
<comment type="caution">
    <text evidence="12">The sequence shown here is derived from an EMBL/GenBank/DDBJ whole genome shotgun (WGS) entry which is preliminary data.</text>
</comment>